<dbReference type="Proteomes" id="UP001156691">
    <property type="component" value="Unassembled WGS sequence"/>
</dbReference>
<name>A0ABQ5W1M0_9HYPH</name>
<proteinExistence type="predicted"/>
<protein>
    <recommendedName>
        <fullName evidence="4">HTH HARE-type domain-containing protein</fullName>
    </recommendedName>
</protein>
<evidence type="ECO:0008006" key="4">
    <source>
        <dbReference type="Google" id="ProtNLM"/>
    </source>
</evidence>
<keyword evidence="3" id="KW-1185">Reference proteome</keyword>
<evidence type="ECO:0000313" key="3">
    <source>
        <dbReference type="Proteomes" id="UP001156691"/>
    </source>
</evidence>
<dbReference type="EMBL" id="BSNS01000006">
    <property type="protein sequence ID" value="GLQ53766.1"/>
    <property type="molecule type" value="Genomic_DNA"/>
</dbReference>
<organism evidence="2 3">
    <name type="scientific">Devosia nitrariae</name>
    <dbReference type="NCBI Taxonomy" id="2071872"/>
    <lineage>
        <taxon>Bacteria</taxon>
        <taxon>Pseudomonadati</taxon>
        <taxon>Pseudomonadota</taxon>
        <taxon>Alphaproteobacteria</taxon>
        <taxon>Hyphomicrobiales</taxon>
        <taxon>Devosiaceae</taxon>
        <taxon>Devosia</taxon>
    </lineage>
</organism>
<accession>A0ABQ5W1M0</accession>
<evidence type="ECO:0000313" key="2">
    <source>
        <dbReference type="EMBL" id="GLQ53766.1"/>
    </source>
</evidence>
<evidence type="ECO:0000256" key="1">
    <source>
        <dbReference type="SAM" id="MobiDB-lite"/>
    </source>
</evidence>
<reference evidence="3" key="1">
    <citation type="journal article" date="2019" name="Int. J. Syst. Evol. Microbiol.">
        <title>The Global Catalogue of Microorganisms (GCM) 10K type strain sequencing project: providing services to taxonomists for standard genome sequencing and annotation.</title>
        <authorList>
            <consortium name="The Broad Institute Genomics Platform"/>
            <consortium name="The Broad Institute Genome Sequencing Center for Infectious Disease"/>
            <person name="Wu L."/>
            <person name="Ma J."/>
        </authorList>
    </citation>
    <scope>NUCLEOTIDE SEQUENCE [LARGE SCALE GENOMIC DNA]</scope>
    <source>
        <strain evidence="3">NBRC 112416</strain>
    </source>
</reference>
<dbReference type="RefSeq" id="WP_284339217.1">
    <property type="nucleotide sequence ID" value="NZ_BSNS01000006.1"/>
</dbReference>
<sequence>MVAQLHEYLDQREGELLELIGELHRQLSPLEAELADVRKAKAAIAPDKPSAPSPSHTVELNEPAYARMTMKEMTVKALSEHFPRGATANKLIEFFHNAWGRTDIVRSSLSPQLSRLKQDNVIGLKGKLWYIPENEEGSDVSASEPDSYRGSGASAQGPTPTGTTPASSTLFHRVNEDLLTGTYLMGAPSQRFSPAREKGG</sequence>
<feature type="region of interest" description="Disordered" evidence="1">
    <location>
        <begin position="135"/>
        <end position="171"/>
    </location>
</feature>
<gene>
    <name evidence="2" type="ORF">GCM10010862_10250</name>
</gene>
<comment type="caution">
    <text evidence="2">The sequence shown here is derived from an EMBL/GenBank/DDBJ whole genome shotgun (WGS) entry which is preliminary data.</text>
</comment>
<feature type="compositionally biased region" description="Low complexity" evidence="1">
    <location>
        <begin position="152"/>
        <end position="169"/>
    </location>
</feature>